<sequence>MSKWNIQPSDVGGVLTAVAAHIGEEGGSEGLVGAMTAVEELVTEISTEANSAPVSVALGEFAQHNFDLMGDMASLTVSAVSGASEATTQYVNGNLDMAAEAQENAGVVPEPPTYGPNVPV</sequence>
<dbReference type="AlphaFoldDB" id="A0A1V3C796"/>
<proteinExistence type="predicted"/>
<reference evidence="2" key="1">
    <citation type="submission" date="2016-08" db="EMBL/GenBank/DDBJ databases">
        <authorList>
            <person name="Tokovenko B."/>
            <person name="Kalinowski J."/>
        </authorList>
    </citation>
    <scope>NUCLEOTIDE SEQUENCE [LARGE SCALE GENOMIC DNA]</scope>
    <source>
        <strain evidence="2">UTMC102</strain>
    </source>
</reference>
<gene>
    <name evidence="1" type="ORF">NOSIN_24770</name>
</gene>
<evidence type="ECO:0008006" key="3">
    <source>
        <dbReference type="Google" id="ProtNLM"/>
    </source>
</evidence>
<dbReference type="Proteomes" id="UP000189004">
    <property type="component" value="Unassembled WGS sequence"/>
</dbReference>
<protein>
    <recommendedName>
        <fullName evidence="3">PE domain-containing protein</fullName>
    </recommendedName>
</protein>
<evidence type="ECO:0000313" key="2">
    <source>
        <dbReference type="Proteomes" id="UP000189004"/>
    </source>
</evidence>
<dbReference type="Pfam" id="PF20117">
    <property type="entry name" value="DUF6507"/>
    <property type="match status" value="1"/>
</dbReference>
<dbReference type="RefSeq" id="WP_077693089.1">
    <property type="nucleotide sequence ID" value="NZ_MCOK01000001.1"/>
</dbReference>
<keyword evidence="2" id="KW-1185">Reference proteome</keyword>
<accession>A0A1V3C796</accession>
<evidence type="ECO:0000313" key="1">
    <source>
        <dbReference type="EMBL" id="OOC56647.1"/>
    </source>
</evidence>
<comment type="caution">
    <text evidence="1">The sequence shown here is derived from an EMBL/GenBank/DDBJ whole genome shotgun (WGS) entry which is preliminary data.</text>
</comment>
<name>A0A1V3C796_9ACTN</name>
<dbReference type="OrthoDB" id="3256504at2"/>
<dbReference type="STRING" id="501010.NOSIN_24770"/>
<dbReference type="InterPro" id="IPR045436">
    <property type="entry name" value="DUF6507"/>
</dbReference>
<organism evidence="1 2">
    <name type="scientific">Nocardiopsis sinuspersici</name>
    <dbReference type="NCBI Taxonomy" id="501010"/>
    <lineage>
        <taxon>Bacteria</taxon>
        <taxon>Bacillati</taxon>
        <taxon>Actinomycetota</taxon>
        <taxon>Actinomycetes</taxon>
        <taxon>Streptosporangiales</taxon>
        <taxon>Nocardiopsidaceae</taxon>
        <taxon>Nocardiopsis</taxon>
    </lineage>
</organism>
<dbReference type="EMBL" id="MCOK01000001">
    <property type="protein sequence ID" value="OOC56647.1"/>
    <property type="molecule type" value="Genomic_DNA"/>
</dbReference>